<accession>A0A9P7SW22</accession>
<dbReference type="Pfam" id="PF22437">
    <property type="entry name" value="DBF4_BRCT"/>
    <property type="match status" value="1"/>
</dbReference>
<dbReference type="OrthoDB" id="21380at2759"/>
<keyword evidence="8" id="KW-1185">Reference proteome</keyword>
<name>A0A9P7SW22_9HYPO</name>
<dbReference type="PANTHER" id="PTHR15375">
    <property type="entry name" value="ACTIVATOR OF S-PHASE KINASE-RELATED"/>
    <property type="match status" value="1"/>
</dbReference>
<dbReference type="GO" id="GO:0031431">
    <property type="term" value="C:Dbf4-dependent protein kinase complex"/>
    <property type="evidence" value="ECO:0007669"/>
    <property type="project" value="TreeGrafter"/>
</dbReference>
<dbReference type="EMBL" id="SRPW01001414">
    <property type="protein sequence ID" value="KAG6001581.1"/>
    <property type="molecule type" value="Genomic_DNA"/>
</dbReference>
<dbReference type="InterPro" id="IPR055116">
    <property type="entry name" value="DBF4_BRCT"/>
</dbReference>
<protein>
    <recommendedName>
        <fullName evidence="6">DBF4-type domain-containing protein</fullName>
    </recommendedName>
</protein>
<evidence type="ECO:0000259" key="6">
    <source>
        <dbReference type="PROSITE" id="PS51265"/>
    </source>
</evidence>
<keyword evidence="1" id="KW-0479">Metal-binding</keyword>
<dbReference type="InterPro" id="IPR038545">
    <property type="entry name" value="Znf_DBF_sf"/>
</dbReference>
<dbReference type="SUPFAM" id="SSF52113">
    <property type="entry name" value="BRCT domain"/>
    <property type="match status" value="1"/>
</dbReference>
<dbReference type="Proteomes" id="UP000748025">
    <property type="component" value="Unassembled WGS sequence"/>
</dbReference>
<dbReference type="FunFam" id="6.10.250.3410:FF:000001">
    <property type="entry name" value="Protein DBF4 homolog A"/>
    <property type="match status" value="1"/>
</dbReference>
<evidence type="ECO:0000313" key="7">
    <source>
        <dbReference type="EMBL" id="KAG6001581.1"/>
    </source>
</evidence>
<proteinExistence type="predicted"/>
<feature type="compositionally biased region" description="Polar residues" evidence="5">
    <location>
        <begin position="550"/>
        <end position="568"/>
    </location>
</feature>
<evidence type="ECO:0000256" key="5">
    <source>
        <dbReference type="SAM" id="MobiDB-lite"/>
    </source>
</evidence>
<feature type="region of interest" description="Disordered" evidence="5">
    <location>
        <begin position="230"/>
        <end position="250"/>
    </location>
</feature>
<dbReference type="GO" id="GO:0003676">
    <property type="term" value="F:nucleic acid binding"/>
    <property type="evidence" value="ECO:0007669"/>
    <property type="project" value="InterPro"/>
</dbReference>
<dbReference type="GO" id="GO:1901987">
    <property type="term" value="P:regulation of cell cycle phase transition"/>
    <property type="evidence" value="ECO:0007669"/>
    <property type="project" value="TreeGrafter"/>
</dbReference>
<evidence type="ECO:0000313" key="8">
    <source>
        <dbReference type="Proteomes" id="UP000748025"/>
    </source>
</evidence>
<dbReference type="GO" id="GO:0008270">
    <property type="term" value="F:zinc ion binding"/>
    <property type="evidence" value="ECO:0007669"/>
    <property type="project" value="UniProtKB-KW"/>
</dbReference>
<dbReference type="CDD" id="cd00027">
    <property type="entry name" value="BRCT"/>
    <property type="match status" value="1"/>
</dbReference>
<keyword evidence="2 4" id="KW-0863">Zinc-finger</keyword>
<dbReference type="AlphaFoldDB" id="A0A9P7SW22"/>
<dbReference type="InterPro" id="IPR036420">
    <property type="entry name" value="BRCT_dom_sf"/>
</dbReference>
<evidence type="ECO:0000256" key="2">
    <source>
        <dbReference type="ARBA" id="ARBA00022771"/>
    </source>
</evidence>
<feature type="compositionally biased region" description="Basic and acidic residues" evidence="5">
    <location>
        <begin position="572"/>
        <end position="583"/>
    </location>
</feature>
<feature type="region of interest" description="Disordered" evidence="5">
    <location>
        <begin position="51"/>
        <end position="88"/>
    </location>
</feature>
<dbReference type="GO" id="GO:0043539">
    <property type="term" value="F:protein serine/threonine kinase activator activity"/>
    <property type="evidence" value="ECO:0007669"/>
    <property type="project" value="TreeGrafter"/>
</dbReference>
<dbReference type="PANTHER" id="PTHR15375:SF26">
    <property type="entry name" value="PROTEIN CHIFFON"/>
    <property type="match status" value="1"/>
</dbReference>
<sequence length="656" mass="73892">MATVSLSPTPAVIAVMSSRRVPLTSNPNVANSPLRGHNTLNAYAKQKRSYATVQREEAYGQPPPVKKQALDNGSQRAVRSPSKTSRAQVLVQRSAAAARPTLRDRAVKSIHDSTRAIQDNETEKEAWKKHYRVKFPKMVFYFESIPDDIRAKLTKRVTYLGARQEPFFSIDVTHVVTTRSIPVDRSAGSGQEQNAEPDQQEPQEQPQTINPSLLDRNTVAARRKLLFDFQKTQAPSHQSDDPARRAKGTRHNDVLHKARDMGKKIWSLDKFQNMLSVLLESETQSVSHSTRATSLRSHYGITKGAHEPNLLQLLHNERINGPSDRDPTAVSRELVYFKGPYIYVWDMDEKHKPVMVREYPKVVHKQDGEWPQFRSVGNGRCPFVEEVEVPEKEQRRTRERETVRVVKREETVPVPKPPETAQTKAVTGKRSLTEMEDGHNRVRSNVSGDVFNPAKAAISKQTELKLQNAFTSRAEGPRLLAGEPVASGMQPSNITSAIRSQMISSTSGLNGSKAGTSKEVHGLQRKVLQKVNPASHDISSRRPAEVSMDVASSRSTNMGRATSRTVQPQDDESQRTDGKDKKTQSQTLKSKRDLKPGYCENCQDKFRDFDEHILSRKHRKFAENDDNWTELDLLLEQLKRMPKYAGMDSDEDGGGW</sequence>
<feature type="compositionally biased region" description="Polar residues" evidence="5">
    <location>
        <begin position="71"/>
        <end position="87"/>
    </location>
</feature>
<evidence type="ECO:0000256" key="3">
    <source>
        <dbReference type="ARBA" id="ARBA00022833"/>
    </source>
</evidence>
<evidence type="ECO:0000256" key="1">
    <source>
        <dbReference type="ARBA" id="ARBA00022723"/>
    </source>
</evidence>
<feature type="domain" description="DBF4-type" evidence="6">
    <location>
        <begin position="592"/>
        <end position="641"/>
    </location>
</feature>
<dbReference type="Gene3D" id="6.10.250.3410">
    <property type="entry name" value="DBF zinc finger"/>
    <property type="match status" value="1"/>
</dbReference>
<dbReference type="InterPro" id="IPR013939">
    <property type="entry name" value="Regulatory_Dfp1/Him1"/>
</dbReference>
<dbReference type="Pfam" id="PF07535">
    <property type="entry name" value="zf-DBF"/>
    <property type="match status" value="1"/>
</dbReference>
<feature type="compositionally biased region" description="Basic and acidic residues" evidence="5">
    <location>
        <begin position="238"/>
        <end position="250"/>
    </location>
</feature>
<keyword evidence="3" id="KW-0862">Zinc</keyword>
<feature type="region of interest" description="Disordered" evidence="5">
    <location>
        <begin position="184"/>
        <end position="214"/>
    </location>
</feature>
<feature type="region of interest" description="Disordered" evidence="5">
    <location>
        <begin position="526"/>
        <end position="596"/>
    </location>
</feature>
<feature type="compositionally biased region" description="Low complexity" evidence="5">
    <location>
        <begin position="191"/>
        <end position="207"/>
    </location>
</feature>
<dbReference type="InterPro" id="IPR051590">
    <property type="entry name" value="Replication_Regulatory_Kinase"/>
</dbReference>
<dbReference type="Pfam" id="PF08630">
    <property type="entry name" value="Dfp1_Him1_M"/>
    <property type="match status" value="1"/>
</dbReference>
<dbReference type="Gene3D" id="3.40.50.10190">
    <property type="entry name" value="BRCT domain"/>
    <property type="match status" value="1"/>
</dbReference>
<dbReference type="InterPro" id="IPR006572">
    <property type="entry name" value="Znf_DBF"/>
</dbReference>
<dbReference type="SMART" id="SM00586">
    <property type="entry name" value="ZnF_DBF"/>
    <property type="match status" value="1"/>
</dbReference>
<evidence type="ECO:0000256" key="4">
    <source>
        <dbReference type="PROSITE-ProRule" id="PRU00600"/>
    </source>
</evidence>
<comment type="caution">
    <text evidence="7">The sequence shown here is derived from an EMBL/GenBank/DDBJ whole genome shotgun (WGS) entry which is preliminary data.</text>
</comment>
<reference evidence="7" key="1">
    <citation type="journal article" date="2020" name="bioRxiv">
        <title>Whole genome comparisons of ergot fungi reveals the divergence and evolution of species within the genus Claviceps are the result of varying mechanisms driving genome evolution and host range expansion.</title>
        <authorList>
            <person name="Wyka S.A."/>
            <person name="Mondo S.J."/>
            <person name="Liu M."/>
            <person name="Dettman J."/>
            <person name="Nalam V."/>
            <person name="Broders K.D."/>
        </authorList>
    </citation>
    <scope>NUCLEOTIDE SEQUENCE</scope>
    <source>
        <strain evidence="7">CCC 602</strain>
    </source>
</reference>
<dbReference type="PROSITE" id="PS51265">
    <property type="entry name" value="ZF_DBF4"/>
    <property type="match status" value="1"/>
</dbReference>
<organism evidence="7 8">
    <name type="scientific">Claviceps pusilla</name>
    <dbReference type="NCBI Taxonomy" id="123648"/>
    <lineage>
        <taxon>Eukaryota</taxon>
        <taxon>Fungi</taxon>
        <taxon>Dikarya</taxon>
        <taxon>Ascomycota</taxon>
        <taxon>Pezizomycotina</taxon>
        <taxon>Sordariomycetes</taxon>
        <taxon>Hypocreomycetidae</taxon>
        <taxon>Hypocreales</taxon>
        <taxon>Clavicipitaceae</taxon>
        <taxon>Claviceps</taxon>
    </lineage>
</organism>
<dbReference type="GO" id="GO:0010571">
    <property type="term" value="P:positive regulation of nuclear cell cycle DNA replication"/>
    <property type="evidence" value="ECO:0007669"/>
    <property type="project" value="TreeGrafter"/>
</dbReference>
<gene>
    <name evidence="7" type="ORF">E4U43_001292</name>
</gene>